<feature type="compositionally biased region" description="Acidic residues" evidence="1">
    <location>
        <begin position="288"/>
        <end position="303"/>
    </location>
</feature>
<evidence type="ECO:0000313" key="4">
    <source>
        <dbReference type="Proteomes" id="UP000467840"/>
    </source>
</evidence>
<evidence type="ECO:0000256" key="1">
    <source>
        <dbReference type="SAM" id="MobiDB-lite"/>
    </source>
</evidence>
<dbReference type="InterPro" id="IPR024593">
    <property type="entry name" value="DUF3444"/>
</dbReference>
<feature type="region of interest" description="Disordered" evidence="1">
    <location>
        <begin position="271"/>
        <end position="303"/>
    </location>
</feature>
<feature type="compositionally biased region" description="Basic and acidic residues" evidence="1">
    <location>
        <begin position="1071"/>
        <end position="1089"/>
    </location>
</feature>
<dbReference type="Pfam" id="PF11926">
    <property type="entry name" value="DUF3444"/>
    <property type="match status" value="2"/>
</dbReference>
<name>A0A6A6MF56_HEVBR</name>
<protein>
    <recommendedName>
        <fullName evidence="2">J domain-containing protein</fullName>
    </recommendedName>
</protein>
<feature type="region of interest" description="Disordered" evidence="1">
    <location>
        <begin position="1232"/>
        <end position="1257"/>
    </location>
</feature>
<dbReference type="Gene3D" id="1.10.287.110">
    <property type="entry name" value="DnaJ domain"/>
    <property type="match status" value="1"/>
</dbReference>
<gene>
    <name evidence="3" type="ORF">GH714_019096</name>
</gene>
<dbReference type="PANTHER" id="PTHR45089">
    <property type="entry name" value="DNAJ HEAT SHOCK AMINO-TERMINAL DOMAIN PROTEIN-RELATED"/>
    <property type="match status" value="1"/>
</dbReference>
<proteinExistence type="predicted"/>
<reference evidence="3 4" key="1">
    <citation type="journal article" date="2020" name="Mol. Plant">
        <title>The Chromosome-Based Rubber Tree Genome Provides New Insights into Spurge Genome Evolution and Rubber Biosynthesis.</title>
        <authorList>
            <person name="Liu J."/>
            <person name="Shi C."/>
            <person name="Shi C.C."/>
            <person name="Li W."/>
            <person name="Zhang Q.J."/>
            <person name="Zhang Y."/>
            <person name="Li K."/>
            <person name="Lu H.F."/>
            <person name="Shi C."/>
            <person name="Zhu S.T."/>
            <person name="Xiao Z.Y."/>
            <person name="Nan H."/>
            <person name="Yue Y."/>
            <person name="Zhu X.G."/>
            <person name="Wu Y."/>
            <person name="Hong X.N."/>
            <person name="Fan G.Y."/>
            <person name="Tong Y."/>
            <person name="Zhang D."/>
            <person name="Mao C.L."/>
            <person name="Liu Y.L."/>
            <person name="Hao S.J."/>
            <person name="Liu W.Q."/>
            <person name="Lv M.Q."/>
            <person name="Zhang H.B."/>
            <person name="Liu Y."/>
            <person name="Hu-Tang G.R."/>
            <person name="Wang J.P."/>
            <person name="Wang J.H."/>
            <person name="Sun Y.H."/>
            <person name="Ni S.B."/>
            <person name="Chen W.B."/>
            <person name="Zhang X.C."/>
            <person name="Jiao Y.N."/>
            <person name="Eichler E.E."/>
            <person name="Li G.H."/>
            <person name="Liu X."/>
            <person name="Gao L.Z."/>
        </authorList>
    </citation>
    <scope>NUCLEOTIDE SEQUENCE [LARGE SCALE GENOMIC DNA]</scope>
    <source>
        <strain evidence="4">cv. GT1</strain>
        <tissue evidence="3">Leaf</tissue>
    </source>
</reference>
<evidence type="ECO:0000259" key="2">
    <source>
        <dbReference type="PROSITE" id="PS50076"/>
    </source>
</evidence>
<dbReference type="Proteomes" id="UP000467840">
    <property type="component" value="Chromosome 14"/>
</dbReference>
<feature type="region of interest" description="Disordered" evidence="1">
    <location>
        <begin position="1046"/>
        <end position="1089"/>
    </location>
</feature>
<organism evidence="3 4">
    <name type="scientific">Hevea brasiliensis</name>
    <name type="common">Para rubber tree</name>
    <name type="synonym">Siphonia brasiliensis</name>
    <dbReference type="NCBI Taxonomy" id="3981"/>
    <lineage>
        <taxon>Eukaryota</taxon>
        <taxon>Viridiplantae</taxon>
        <taxon>Streptophyta</taxon>
        <taxon>Embryophyta</taxon>
        <taxon>Tracheophyta</taxon>
        <taxon>Spermatophyta</taxon>
        <taxon>Magnoliopsida</taxon>
        <taxon>eudicotyledons</taxon>
        <taxon>Gunneridae</taxon>
        <taxon>Pentapetalae</taxon>
        <taxon>rosids</taxon>
        <taxon>fabids</taxon>
        <taxon>Malpighiales</taxon>
        <taxon>Euphorbiaceae</taxon>
        <taxon>Crotonoideae</taxon>
        <taxon>Micrandreae</taxon>
        <taxon>Hevea</taxon>
    </lineage>
</organism>
<dbReference type="PANTHER" id="PTHR45089:SF24">
    <property type="entry name" value="DNAJ HEAT SHOCK N-TERMINAL DOMAIN-CONTAINING PROTEIN"/>
    <property type="match status" value="1"/>
</dbReference>
<dbReference type="CDD" id="cd06257">
    <property type="entry name" value="DnaJ"/>
    <property type="match status" value="1"/>
</dbReference>
<feature type="compositionally biased region" description="Basic and acidic residues" evidence="1">
    <location>
        <begin position="1241"/>
        <end position="1250"/>
    </location>
</feature>
<dbReference type="EMBL" id="JAAGAX010000006">
    <property type="protein sequence ID" value="KAF2311013.1"/>
    <property type="molecule type" value="Genomic_DNA"/>
</dbReference>
<dbReference type="InterPro" id="IPR036869">
    <property type="entry name" value="J_dom_sf"/>
</dbReference>
<feature type="compositionally biased region" description="Polar residues" evidence="1">
    <location>
        <begin position="957"/>
        <end position="983"/>
    </location>
</feature>
<sequence length="1257" mass="142445">MECNKEEAIRAKGMAESKMQNKDFGTARKIALKAQQLYKDLDNISHMLMVCDVHCAADKKLHGNEMDWYGILQIEQTADEVTIKKQYKKFALLLHPDKNKCPGAEAAFKLIGEAQRVLLDKEKRSLLDIKRKAFVSRPAPTYRPQHQMQNNYRSNFMGFNSQHQYMQQLAAQNGRKTFWTACPFCNMKYQYYVEVMNKSLICQNCTKPFTAYERSMHGPPTATNLNQSAFPERNDMPNRAFSKVELTRQGNLSAEQSRTEFFQKKGFSGELGSQKVNSKRRRTRDPESSESCDTDSSIDTEEDMLVDEDGEFKARVNSGCYGECPRRSGRHKQQVSYKENLSEDEDFVTQSKKAKGSGSSYASEELCRNGLKHSFFQTNKHSGLASGVKDLNEEKQKKGPESFPMKDIKDVKEKESFPPEFKLRITWLEPDPDDEDEIAWANEGWPTPCGKFRNGHSENTEYRLMFSHMVNWEKGSQRDTYKIFPRKGETWAVFKNWDIKWKSDADPSRKFEYEFVEILSEYTEDGGACVAYLGKLKGFACLFCRTSKKGNDTFQIPPDELFRFSHMIPSFKLTGKEGEGVPKGSFELDPASLPKNIEEIVVPEYMVVDTGNSCPSDSCTGSSDEVKLEVEPEASTSMHLADLKGAHLEPEVANVNEDRSTPPDSTLEPIEIPEAEFFNFEAEKSIGKFEVGQLWSLYSNEDGLPKCYAQITKIASGQDFKLQLRWLVPCALRNDVIQWHDKGMPISCGRFRTQKGESQSYPSAKFSHKLSIVPAGKKNEYIILPRKGQVWALYKNWSAEIKSSDLGKCEYEIVEVLEENDLGIKVSFLEQVDGFISVFKAQLKEGSAVTMEVLHVELLRFSYQIPAFQLTEERDGSLRGFWELDPSALPETDFDSQLLQRCVDAKPVLGYIIASSVLWICLWKLDLFILFPMGWKRTVGARIFKILMGSLGDADTQINPMQDNQNPHSSYTDTQPFDSQIFPSSLPGEKGSNANEVQLVQSTVPFDDTIPIEYAFETQVVDLGDETQVPDDPLCLEHMDTQLIDDFNSDGEGTDKTQVLDYSDGFSDDESQGRGKFESLDGERSRHTSLEHSENILVEKPDENCSSKGKEIHQFPTCYDGLAGLSYIDSQEPGELSQANAFACVRRLIEENKALFDNEFDLGKGSKGKLNFVSATKGPQSLAKKTSDRGTKKKTGIFDWDDEQEDEGGGDIFCRRKEEFLGCANLGQRSFMKPQKANGKQLDRYTENKGKSMSRMK</sequence>
<dbReference type="Pfam" id="PF00226">
    <property type="entry name" value="DnaJ"/>
    <property type="match status" value="1"/>
</dbReference>
<comment type="caution">
    <text evidence="3">The sequence shown here is derived from an EMBL/GenBank/DDBJ whole genome shotgun (WGS) entry which is preliminary data.</text>
</comment>
<dbReference type="InterPro" id="IPR001623">
    <property type="entry name" value="DnaJ_domain"/>
</dbReference>
<accession>A0A6A6MF56</accession>
<dbReference type="AlphaFoldDB" id="A0A6A6MF56"/>
<dbReference type="PRINTS" id="PR00625">
    <property type="entry name" value="JDOMAIN"/>
</dbReference>
<keyword evidence="4" id="KW-1185">Reference proteome</keyword>
<dbReference type="PROSITE" id="PS50076">
    <property type="entry name" value="DNAJ_2"/>
    <property type="match status" value="1"/>
</dbReference>
<feature type="domain" description="J" evidence="2">
    <location>
        <begin position="67"/>
        <end position="131"/>
    </location>
</feature>
<feature type="region of interest" description="Disordered" evidence="1">
    <location>
        <begin position="320"/>
        <end position="358"/>
    </location>
</feature>
<dbReference type="SMART" id="SM00271">
    <property type="entry name" value="DnaJ"/>
    <property type="match status" value="1"/>
</dbReference>
<feature type="region of interest" description="Disordered" evidence="1">
    <location>
        <begin position="957"/>
        <end position="988"/>
    </location>
</feature>
<evidence type="ECO:0000313" key="3">
    <source>
        <dbReference type="EMBL" id="KAF2311013.1"/>
    </source>
</evidence>
<dbReference type="SUPFAM" id="SSF46565">
    <property type="entry name" value="Chaperone J-domain"/>
    <property type="match status" value="1"/>
</dbReference>